<reference evidence="1" key="1">
    <citation type="submission" date="2017-07" db="EMBL/GenBank/DDBJ databases">
        <authorList>
            <person name="Mikheyev A."/>
            <person name="Grau M."/>
        </authorList>
    </citation>
    <scope>NUCLEOTIDE SEQUENCE</scope>
    <source>
        <tissue evidence="1">Venom_gland</tissue>
    </source>
</reference>
<protein>
    <submittedName>
        <fullName evidence="1">Uncharacterized protein</fullName>
    </submittedName>
</protein>
<proteinExistence type="predicted"/>
<dbReference type="AlphaFoldDB" id="A0A2D4KX83"/>
<reference evidence="1" key="2">
    <citation type="submission" date="2017-11" db="EMBL/GenBank/DDBJ databases">
        <title>Coralsnake Venomics: Analyses of Venom Gland Transcriptomes and Proteomes of Six Brazilian Taxa.</title>
        <authorList>
            <person name="Aird S.D."/>
            <person name="Jorge da Silva N."/>
            <person name="Qiu L."/>
            <person name="Villar-Briones A."/>
            <person name="Aparecida-Saddi V."/>
            <person name="Campos-Telles M.P."/>
            <person name="Grau M."/>
            <person name="Mikheyev A.S."/>
        </authorList>
    </citation>
    <scope>NUCLEOTIDE SEQUENCE</scope>
    <source>
        <tissue evidence="1">Venom_gland</tissue>
    </source>
</reference>
<name>A0A2D4KX83_9SAUR</name>
<evidence type="ECO:0000313" key="1">
    <source>
        <dbReference type="EMBL" id="LAB13312.1"/>
    </source>
</evidence>
<dbReference type="EMBL" id="IACL01101251">
    <property type="protein sequence ID" value="LAB13312.1"/>
    <property type="molecule type" value="Transcribed_RNA"/>
</dbReference>
<organism evidence="1">
    <name type="scientific">Micrurus paraensis</name>
    <dbReference type="NCBI Taxonomy" id="1970185"/>
    <lineage>
        <taxon>Eukaryota</taxon>
        <taxon>Metazoa</taxon>
        <taxon>Chordata</taxon>
        <taxon>Craniata</taxon>
        <taxon>Vertebrata</taxon>
        <taxon>Euteleostomi</taxon>
        <taxon>Lepidosauria</taxon>
        <taxon>Squamata</taxon>
        <taxon>Bifurcata</taxon>
        <taxon>Unidentata</taxon>
        <taxon>Episquamata</taxon>
        <taxon>Toxicofera</taxon>
        <taxon>Serpentes</taxon>
        <taxon>Colubroidea</taxon>
        <taxon>Elapidae</taxon>
        <taxon>Elapinae</taxon>
        <taxon>Micrurus</taxon>
    </lineage>
</organism>
<accession>A0A2D4KX83</accession>
<sequence>MINSRIFFFLKPQNLSLYPGFKCLIQTFARNQEGEVLILKSNFVIIWIDLIWVSPPKKPPILKNLAIKKKKKLKWLSEKYNLLQGTKRRLGRNQLILFPSGSKFKASKKRSFPQLLWTEYML</sequence>